<sequence>MGGSARLSCPLFVMQKAGGPAMAIAGVWGRKSLHEIILCMAGRSHQMGQSTSKREAMAEESQTNGCDVVVGCKRRERAIVGFCFSRHLQVEKMEGLGMESSSSPIGQSLSLT</sequence>
<accession>A0AAV8PRW8</accession>
<protein>
    <submittedName>
        <fullName evidence="1">Uncharacterized protein</fullName>
    </submittedName>
</protein>
<dbReference type="AlphaFoldDB" id="A0AAV8PRW8"/>
<gene>
    <name evidence="1" type="ORF">OPV22_034238</name>
</gene>
<comment type="caution">
    <text evidence="1">The sequence shown here is derived from an EMBL/GenBank/DDBJ whole genome shotgun (WGS) entry which is preliminary data.</text>
</comment>
<reference evidence="1 2" key="1">
    <citation type="submission" date="2022-12" db="EMBL/GenBank/DDBJ databases">
        <title>Chromosome-scale assembly of the Ensete ventricosum genome.</title>
        <authorList>
            <person name="Dussert Y."/>
            <person name="Stocks J."/>
            <person name="Wendawek A."/>
            <person name="Woldeyes F."/>
            <person name="Nichols R.A."/>
            <person name="Borrell J.S."/>
        </authorList>
    </citation>
    <scope>NUCLEOTIDE SEQUENCE [LARGE SCALE GENOMIC DNA]</scope>
    <source>
        <strain evidence="2">cv. Maze</strain>
        <tissue evidence="1">Seeds</tissue>
    </source>
</reference>
<dbReference type="EMBL" id="JAQQAF010000009">
    <property type="protein sequence ID" value="KAJ8461312.1"/>
    <property type="molecule type" value="Genomic_DNA"/>
</dbReference>
<organism evidence="1 2">
    <name type="scientific">Ensete ventricosum</name>
    <name type="common">Abyssinian banana</name>
    <name type="synonym">Musa ensete</name>
    <dbReference type="NCBI Taxonomy" id="4639"/>
    <lineage>
        <taxon>Eukaryota</taxon>
        <taxon>Viridiplantae</taxon>
        <taxon>Streptophyta</taxon>
        <taxon>Embryophyta</taxon>
        <taxon>Tracheophyta</taxon>
        <taxon>Spermatophyta</taxon>
        <taxon>Magnoliopsida</taxon>
        <taxon>Liliopsida</taxon>
        <taxon>Zingiberales</taxon>
        <taxon>Musaceae</taxon>
        <taxon>Ensete</taxon>
    </lineage>
</organism>
<name>A0AAV8PRW8_ENSVE</name>
<evidence type="ECO:0000313" key="1">
    <source>
        <dbReference type="EMBL" id="KAJ8461312.1"/>
    </source>
</evidence>
<proteinExistence type="predicted"/>
<dbReference type="Proteomes" id="UP001222027">
    <property type="component" value="Unassembled WGS sequence"/>
</dbReference>
<keyword evidence="2" id="KW-1185">Reference proteome</keyword>
<evidence type="ECO:0000313" key="2">
    <source>
        <dbReference type="Proteomes" id="UP001222027"/>
    </source>
</evidence>